<name>A0ABW6LQP5_9ACTN</name>
<gene>
    <name evidence="1" type="ORF">ACFYM3_39030</name>
</gene>
<dbReference type="EMBL" id="JBIAFP010000035">
    <property type="protein sequence ID" value="MFE9230476.1"/>
    <property type="molecule type" value="Genomic_DNA"/>
</dbReference>
<accession>A0ABW6LQP5</accession>
<evidence type="ECO:0000313" key="1">
    <source>
        <dbReference type="EMBL" id="MFE9230476.1"/>
    </source>
</evidence>
<comment type="caution">
    <text evidence="1">The sequence shown here is derived from an EMBL/GenBank/DDBJ whole genome shotgun (WGS) entry which is preliminary data.</text>
</comment>
<organism evidence="1 2">
    <name type="scientific">Streptomyces massasporeus</name>
    <dbReference type="NCBI Taxonomy" id="67324"/>
    <lineage>
        <taxon>Bacteria</taxon>
        <taxon>Bacillati</taxon>
        <taxon>Actinomycetota</taxon>
        <taxon>Actinomycetes</taxon>
        <taxon>Kitasatosporales</taxon>
        <taxon>Streptomycetaceae</taxon>
        <taxon>Streptomyces</taxon>
    </lineage>
</organism>
<dbReference type="RefSeq" id="WP_358289745.1">
    <property type="nucleotide sequence ID" value="NZ_JBEYGJ010000040.1"/>
</dbReference>
<sequence length="150" mass="16339">MESSPSPDSRTELTLLGWRAVREFLGCDCANPDPAACTGSPPDTPCAGPCGPAPPHRPCSCHHSRTETEHYEIRAAVKARKHDAEQLLRDFSAAAERSPHPDGKVWAQALTWAASRLHGGHASLHADETFEQRFGTHPCRSAWAQPDRPS</sequence>
<dbReference type="Proteomes" id="UP001601288">
    <property type="component" value="Unassembled WGS sequence"/>
</dbReference>
<proteinExistence type="predicted"/>
<evidence type="ECO:0000313" key="2">
    <source>
        <dbReference type="Proteomes" id="UP001601288"/>
    </source>
</evidence>
<protein>
    <submittedName>
        <fullName evidence="1">Uncharacterized protein</fullName>
    </submittedName>
</protein>
<reference evidence="1 2" key="1">
    <citation type="submission" date="2024-10" db="EMBL/GenBank/DDBJ databases">
        <title>The Natural Products Discovery Center: Release of the First 8490 Sequenced Strains for Exploring Actinobacteria Biosynthetic Diversity.</title>
        <authorList>
            <person name="Kalkreuter E."/>
            <person name="Kautsar S.A."/>
            <person name="Yang D."/>
            <person name="Bader C.D."/>
            <person name="Teijaro C.N."/>
            <person name="Fluegel L."/>
            <person name="Davis C.M."/>
            <person name="Simpson J.R."/>
            <person name="Lauterbach L."/>
            <person name="Steele A.D."/>
            <person name="Gui C."/>
            <person name="Meng S."/>
            <person name="Li G."/>
            <person name="Viehrig K."/>
            <person name="Ye F."/>
            <person name="Su P."/>
            <person name="Kiefer A.F."/>
            <person name="Nichols A."/>
            <person name="Cepeda A.J."/>
            <person name="Yan W."/>
            <person name="Fan B."/>
            <person name="Jiang Y."/>
            <person name="Adhikari A."/>
            <person name="Zheng C.-J."/>
            <person name="Schuster L."/>
            <person name="Cowan T.M."/>
            <person name="Smanski M.J."/>
            <person name="Chevrette M.G."/>
            <person name="De Carvalho L.P.S."/>
            <person name="Shen B."/>
        </authorList>
    </citation>
    <scope>NUCLEOTIDE SEQUENCE [LARGE SCALE GENOMIC DNA]</scope>
    <source>
        <strain evidence="1 2">NPDC007066</strain>
    </source>
</reference>
<keyword evidence="2" id="KW-1185">Reference proteome</keyword>